<accession>A0A955L3T5</accession>
<keyword evidence="1" id="KW-0472">Membrane</keyword>
<dbReference type="Proteomes" id="UP000782843">
    <property type="component" value="Unassembled WGS sequence"/>
</dbReference>
<evidence type="ECO:0000256" key="1">
    <source>
        <dbReference type="SAM" id="Phobius"/>
    </source>
</evidence>
<reference evidence="2" key="2">
    <citation type="journal article" date="2021" name="Microbiome">
        <title>Successional dynamics and alternative stable states in a saline activated sludge microbial community over 9 years.</title>
        <authorList>
            <person name="Wang Y."/>
            <person name="Ye J."/>
            <person name="Ju F."/>
            <person name="Liu L."/>
            <person name="Boyd J.A."/>
            <person name="Deng Y."/>
            <person name="Parks D.H."/>
            <person name="Jiang X."/>
            <person name="Yin X."/>
            <person name="Woodcroft B.J."/>
            <person name="Tyson G.W."/>
            <person name="Hugenholtz P."/>
            <person name="Polz M.F."/>
            <person name="Zhang T."/>
        </authorList>
    </citation>
    <scope>NUCLEOTIDE SEQUENCE</scope>
    <source>
        <strain evidence="2">HKST-UBA10</strain>
    </source>
</reference>
<feature type="transmembrane region" description="Helical" evidence="1">
    <location>
        <begin position="176"/>
        <end position="196"/>
    </location>
</feature>
<protein>
    <submittedName>
        <fullName evidence="2">Uncharacterized protein</fullName>
    </submittedName>
</protein>
<organism evidence="2 3">
    <name type="scientific">Candidatus Dojkabacteria bacterium</name>
    <dbReference type="NCBI Taxonomy" id="2099670"/>
    <lineage>
        <taxon>Bacteria</taxon>
        <taxon>Candidatus Dojkabacteria</taxon>
    </lineage>
</organism>
<feature type="transmembrane region" description="Helical" evidence="1">
    <location>
        <begin position="12"/>
        <end position="36"/>
    </location>
</feature>
<keyword evidence="1" id="KW-0812">Transmembrane</keyword>
<evidence type="ECO:0000313" key="3">
    <source>
        <dbReference type="Proteomes" id="UP000782843"/>
    </source>
</evidence>
<keyword evidence="1" id="KW-1133">Transmembrane helix</keyword>
<gene>
    <name evidence="2" type="ORF">KC660_03190</name>
</gene>
<evidence type="ECO:0000313" key="2">
    <source>
        <dbReference type="EMBL" id="MCA9382384.1"/>
    </source>
</evidence>
<sequence>MKSRFYAKLFGSFYWINLSKWITIILLIFFLTNGFLNGNSVSADPPTPPDCTTCGINVPCTRDLCYSDAYKQKYCQFHTNIGNAEGHWCTFKEQEWLKDNPDAIVSADVPKQCADKGTISTGLGCVNPSIAGITTFILQLLLGIGVGIGVAKGGLAWWKWRNTESADKKQEAMSELIAIFSGLVIMLLAIPVLRLVGIDILNLDKYGGEKLIELFVTTP</sequence>
<comment type="caution">
    <text evidence="2">The sequence shown here is derived from an EMBL/GenBank/DDBJ whole genome shotgun (WGS) entry which is preliminary data.</text>
</comment>
<name>A0A955L3T5_9BACT</name>
<feature type="transmembrane region" description="Helical" evidence="1">
    <location>
        <begin position="130"/>
        <end position="155"/>
    </location>
</feature>
<dbReference type="AlphaFoldDB" id="A0A955L3T5"/>
<dbReference type="EMBL" id="JAGQLG010000122">
    <property type="protein sequence ID" value="MCA9382384.1"/>
    <property type="molecule type" value="Genomic_DNA"/>
</dbReference>
<reference evidence="2" key="1">
    <citation type="submission" date="2020-04" db="EMBL/GenBank/DDBJ databases">
        <authorList>
            <person name="Zhang T."/>
        </authorList>
    </citation>
    <scope>NUCLEOTIDE SEQUENCE</scope>
    <source>
        <strain evidence="2">HKST-UBA10</strain>
    </source>
</reference>
<proteinExistence type="predicted"/>